<name>A0A345ZYG3_9HYPH</name>
<dbReference type="Pfam" id="PF00450">
    <property type="entry name" value="Peptidase_S10"/>
    <property type="match status" value="1"/>
</dbReference>
<dbReference type="InterPro" id="IPR029058">
    <property type="entry name" value="AB_hydrolase_fold"/>
</dbReference>
<dbReference type="GO" id="GO:0004185">
    <property type="term" value="F:serine-type carboxypeptidase activity"/>
    <property type="evidence" value="ECO:0007669"/>
    <property type="project" value="InterPro"/>
</dbReference>
<evidence type="ECO:0000256" key="5">
    <source>
        <dbReference type="ARBA" id="ARBA00023180"/>
    </source>
</evidence>
<dbReference type="KEGG" id="ptaw:DW352_16360"/>
<feature type="region of interest" description="Disordered" evidence="6">
    <location>
        <begin position="24"/>
        <end position="48"/>
    </location>
</feature>
<accession>A0A345ZYG3</accession>
<reference evidence="8 9" key="1">
    <citation type="submission" date="2018-07" db="EMBL/GenBank/DDBJ databases">
        <authorList>
            <person name="Quirk P.G."/>
            <person name="Krulwich T.A."/>
        </authorList>
    </citation>
    <scope>NUCLEOTIDE SEQUENCE [LARGE SCALE GENOMIC DNA]</scope>
    <source>
        <strain evidence="8 9">CC-BB4</strain>
    </source>
</reference>
<sequence length="505" mass="54572">MKLQTALRFTLAILLASVSLSVQAQERPNGRGGERPRAEQQQQQAPGKGVLRLLPGDSVTEHSIDLPKGKLAYTATAGTLALYDQSGEQSAAIFYTAYVAKDAAPGRPVTFVFNGGPGAASAFLHLGLVGPRVLDLGPDARDAAQAKLVDNPNTWLAFTDLVLIDPVGTGWSRAAKQDDAKNFWSIDSDANAMAKVIALYVGKNDRSGSPKYLLGESYGGFRAAKTARALVREQGIPINGIVMLSPFLEGWMTFGDDNSALRAALTLPSLAAAELERKNTLNAQTLAAAEKFAMTDYLTTLAGRPPQGDAAKAFYARVAEVSGLPLDTVTEARGFITDAYLRRLRAGKIVSRYDATFAVDDPFPEQNNPRTPDPVLDGVSRAYGGAFAAYARNELGFKTEMTYALLANDVTRHWDWQGGRGQASADSDIRVLLSFSPSFRLLIAHGYSDMVTPYPMSRYVLDHLPPDSPPGRAQLKLYRGGHMLYLDPRSRQAFSTDAAAFYRGE</sequence>
<evidence type="ECO:0000256" key="3">
    <source>
        <dbReference type="ARBA" id="ARBA00022729"/>
    </source>
</evidence>
<dbReference type="Proteomes" id="UP000254889">
    <property type="component" value="Chromosome"/>
</dbReference>
<keyword evidence="5" id="KW-0325">Glycoprotein</keyword>
<keyword evidence="9" id="KW-1185">Reference proteome</keyword>
<dbReference type="SUPFAM" id="SSF53474">
    <property type="entry name" value="alpha/beta-Hydrolases"/>
    <property type="match status" value="1"/>
</dbReference>
<dbReference type="PANTHER" id="PTHR11802">
    <property type="entry name" value="SERINE PROTEASE FAMILY S10 SERINE CARBOXYPEPTIDASE"/>
    <property type="match status" value="1"/>
</dbReference>
<dbReference type="OrthoDB" id="9770107at2"/>
<evidence type="ECO:0000256" key="1">
    <source>
        <dbReference type="ARBA" id="ARBA00022645"/>
    </source>
</evidence>
<keyword evidence="4" id="KW-0378">Hydrolase</keyword>
<feature type="chain" id="PRO_5016733463" evidence="7">
    <location>
        <begin position="25"/>
        <end position="505"/>
    </location>
</feature>
<feature type="compositionally biased region" description="Basic and acidic residues" evidence="6">
    <location>
        <begin position="28"/>
        <end position="38"/>
    </location>
</feature>
<dbReference type="Gene3D" id="3.40.50.1820">
    <property type="entry name" value="alpha/beta hydrolase"/>
    <property type="match status" value="1"/>
</dbReference>
<dbReference type="InterPro" id="IPR001563">
    <property type="entry name" value="Peptidase_S10"/>
</dbReference>
<dbReference type="PANTHER" id="PTHR11802:SF3">
    <property type="entry name" value="RETINOID-INDUCIBLE SERINE CARBOXYPEPTIDASE"/>
    <property type="match status" value="1"/>
</dbReference>
<dbReference type="AlphaFoldDB" id="A0A345ZYG3"/>
<evidence type="ECO:0000313" key="8">
    <source>
        <dbReference type="EMBL" id="AXK81960.1"/>
    </source>
</evidence>
<dbReference type="EMBL" id="CP031417">
    <property type="protein sequence ID" value="AXK81960.1"/>
    <property type="molecule type" value="Genomic_DNA"/>
</dbReference>
<evidence type="ECO:0000256" key="4">
    <source>
        <dbReference type="ARBA" id="ARBA00022801"/>
    </source>
</evidence>
<organism evidence="8 9">
    <name type="scientific">Pseudolabrys taiwanensis</name>
    <dbReference type="NCBI Taxonomy" id="331696"/>
    <lineage>
        <taxon>Bacteria</taxon>
        <taxon>Pseudomonadati</taxon>
        <taxon>Pseudomonadota</taxon>
        <taxon>Alphaproteobacteria</taxon>
        <taxon>Hyphomicrobiales</taxon>
        <taxon>Xanthobacteraceae</taxon>
        <taxon>Pseudolabrys</taxon>
    </lineage>
</organism>
<evidence type="ECO:0000256" key="7">
    <source>
        <dbReference type="SAM" id="SignalP"/>
    </source>
</evidence>
<feature type="signal peptide" evidence="7">
    <location>
        <begin position="1"/>
        <end position="24"/>
    </location>
</feature>
<keyword evidence="3 7" id="KW-0732">Signal</keyword>
<keyword evidence="1 8" id="KW-0121">Carboxypeptidase</keyword>
<proteinExistence type="predicted"/>
<dbReference type="GO" id="GO:0006508">
    <property type="term" value="P:proteolysis"/>
    <property type="evidence" value="ECO:0007669"/>
    <property type="project" value="UniProtKB-KW"/>
</dbReference>
<protein>
    <submittedName>
        <fullName evidence="8">Carboxypeptidase</fullName>
    </submittedName>
</protein>
<evidence type="ECO:0000256" key="6">
    <source>
        <dbReference type="SAM" id="MobiDB-lite"/>
    </source>
</evidence>
<keyword evidence="2" id="KW-0645">Protease</keyword>
<gene>
    <name evidence="8" type="ORF">DW352_16360</name>
</gene>
<evidence type="ECO:0000256" key="2">
    <source>
        <dbReference type="ARBA" id="ARBA00022670"/>
    </source>
</evidence>
<dbReference type="RefSeq" id="WP_115692339.1">
    <property type="nucleotide sequence ID" value="NZ_CP031417.1"/>
</dbReference>
<evidence type="ECO:0000313" key="9">
    <source>
        <dbReference type="Proteomes" id="UP000254889"/>
    </source>
</evidence>